<dbReference type="eggNOG" id="ENOG502S4CX">
    <property type="taxonomic scope" value="Eukaryota"/>
</dbReference>
<dbReference type="HOGENOM" id="CLU_052195_0_0_1"/>
<dbReference type="RefSeq" id="XP_003870283.1">
    <property type="nucleotide sequence ID" value="XM_003870234.1"/>
</dbReference>
<dbReference type="KEGG" id="cot:CORT_0E05690"/>
<dbReference type="InterPro" id="IPR050936">
    <property type="entry name" value="AP-1-like"/>
</dbReference>
<dbReference type="EMBL" id="HE681723">
    <property type="protein sequence ID" value="CCG24153.1"/>
    <property type="molecule type" value="Genomic_DNA"/>
</dbReference>
<sequence>MSFNTQSTPMFWNNEQYSTPNLANRKQEGDPYGEVAEFAELNQENIASFNQQQNEPCDPLHGQSEQMQYNIPNFQDTNDNFAFQDQQLAYAAPQNGYPYHDIPPQNSTHNSQGNVSYISNDLSPHHVNNNHLASPGTSETSANYDIDKKVLSEQVNGNKRKSKRQLLDEEDAVLIARDDSELTEEELQLKRKAQNRAAQRAFRERKETKLKELEAKLLQSEEERQKLMEQLEIIRKQNLSISTENEILRTNEGSLIASKAPVNKFHFPQSQDDFINEITRGTNHQVKRDSINKVYDNSEGEKLLALGAVWDYLQIKAEEANLDLTTIDFNEVMDKLKGNEKCHGYGPAYPLSLVRQAVEASFK</sequence>
<feature type="coiled-coil region" evidence="3">
    <location>
        <begin position="203"/>
        <end position="237"/>
    </location>
</feature>
<dbReference type="PROSITE" id="PS50217">
    <property type="entry name" value="BZIP"/>
    <property type="match status" value="1"/>
</dbReference>
<keyword evidence="2" id="KW-0539">Nucleus</keyword>
<dbReference type="GO" id="GO:0000976">
    <property type="term" value="F:transcription cis-regulatory region binding"/>
    <property type="evidence" value="ECO:0007669"/>
    <property type="project" value="InterPro"/>
</dbReference>
<dbReference type="PANTHER" id="PTHR40621">
    <property type="entry name" value="TRANSCRIPTION FACTOR KAPC-RELATED"/>
    <property type="match status" value="1"/>
</dbReference>
<dbReference type="CDD" id="cd14688">
    <property type="entry name" value="bZIP_YAP"/>
    <property type="match status" value="1"/>
</dbReference>
<evidence type="ECO:0000256" key="2">
    <source>
        <dbReference type="ARBA" id="ARBA00023242"/>
    </source>
</evidence>
<evidence type="ECO:0000256" key="3">
    <source>
        <dbReference type="SAM" id="Coils"/>
    </source>
</evidence>
<dbReference type="PROSITE" id="PS00036">
    <property type="entry name" value="BZIP_BASIC"/>
    <property type="match status" value="1"/>
</dbReference>
<proteinExistence type="predicted"/>
<dbReference type="SUPFAM" id="SSF57959">
    <property type="entry name" value="Leucine zipper domain"/>
    <property type="match status" value="1"/>
</dbReference>
<dbReference type="GO" id="GO:0001228">
    <property type="term" value="F:DNA-binding transcription activator activity, RNA polymerase II-specific"/>
    <property type="evidence" value="ECO:0007669"/>
    <property type="project" value="TreeGrafter"/>
</dbReference>
<reference evidence="5 6" key="1">
    <citation type="journal article" date="2012" name="PLoS ONE">
        <title>Sequence and analysis of the genome of the pathogenic yeast Candida orthopsilosis.</title>
        <authorList>
            <person name="Riccombeni A."/>
            <person name="Vidanes G."/>
            <person name="Proux-Wera E."/>
            <person name="Wolfe K.H."/>
            <person name="Butler G."/>
        </authorList>
    </citation>
    <scope>NUCLEOTIDE SEQUENCE [LARGE SCALE GENOMIC DNA]</scope>
    <source>
        <strain evidence="5 6">Co 90-125</strain>
    </source>
</reference>
<dbReference type="OrthoDB" id="4940293at2759"/>
<dbReference type="Gene3D" id="1.10.238.100">
    <property type="entry name" value="YAP1 redox domain. Chain B"/>
    <property type="match status" value="1"/>
</dbReference>
<name>H8X854_CANO9</name>
<accession>H8X854</accession>
<dbReference type="PANTHER" id="PTHR40621:SF8">
    <property type="entry name" value="AP-1-LIKE TRANSCRIPTION FACTOR YAP3"/>
    <property type="match status" value="1"/>
</dbReference>
<evidence type="ECO:0000313" key="6">
    <source>
        <dbReference type="Proteomes" id="UP000005018"/>
    </source>
</evidence>
<dbReference type="GeneID" id="14540864"/>
<dbReference type="SMART" id="SM00338">
    <property type="entry name" value="BRLZ"/>
    <property type="match status" value="1"/>
</dbReference>
<dbReference type="AlphaFoldDB" id="H8X854"/>
<dbReference type="Proteomes" id="UP000005018">
    <property type="component" value="Chromosome 5"/>
</dbReference>
<organism evidence="5 6">
    <name type="scientific">Candida orthopsilosis (strain 90-125)</name>
    <name type="common">Yeast</name>
    <dbReference type="NCBI Taxonomy" id="1136231"/>
    <lineage>
        <taxon>Eukaryota</taxon>
        <taxon>Fungi</taxon>
        <taxon>Dikarya</taxon>
        <taxon>Ascomycota</taxon>
        <taxon>Saccharomycotina</taxon>
        <taxon>Pichiomycetes</taxon>
        <taxon>Debaryomycetaceae</taxon>
        <taxon>Candida/Lodderomyces clade</taxon>
        <taxon>Candida</taxon>
    </lineage>
</organism>
<gene>
    <name evidence="5" type="ORF">CORT_0E05690</name>
</gene>
<evidence type="ECO:0000259" key="4">
    <source>
        <dbReference type="PROSITE" id="PS50217"/>
    </source>
</evidence>
<comment type="subcellular location">
    <subcellularLocation>
        <location evidence="1">Nucleus</location>
    </subcellularLocation>
</comment>
<feature type="domain" description="BZIP" evidence="4">
    <location>
        <begin position="185"/>
        <end position="248"/>
    </location>
</feature>
<protein>
    <submittedName>
        <fullName evidence="5">Fcr3 transcriptional regulator</fullName>
    </submittedName>
</protein>
<dbReference type="InterPro" id="IPR004827">
    <property type="entry name" value="bZIP"/>
</dbReference>
<evidence type="ECO:0000256" key="1">
    <source>
        <dbReference type="ARBA" id="ARBA00004123"/>
    </source>
</evidence>
<dbReference type="Gene3D" id="1.20.5.170">
    <property type="match status" value="1"/>
</dbReference>
<keyword evidence="3" id="KW-0175">Coiled coil</keyword>
<evidence type="ECO:0000313" key="5">
    <source>
        <dbReference type="EMBL" id="CCG24153.1"/>
    </source>
</evidence>
<dbReference type="GO" id="GO:0090575">
    <property type="term" value="C:RNA polymerase II transcription regulator complex"/>
    <property type="evidence" value="ECO:0007669"/>
    <property type="project" value="TreeGrafter"/>
</dbReference>
<keyword evidence="6" id="KW-1185">Reference proteome</keyword>
<dbReference type="InterPro" id="IPR046347">
    <property type="entry name" value="bZIP_sf"/>
</dbReference>